<accession>A0A194QLJ0</accession>
<evidence type="ECO:0000313" key="7">
    <source>
        <dbReference type="Proteomes" id="UP000053240"/>
    </source>
</evidence>
<sequence>MLSRMCVLRSTINVQQTLRTPIPTKFVPKNYVIRNYARDTRTRVSTRSQPTLWERLMAPAGPNAFSLGKGALAGASAVGIVALCYYGSGVKPGTLQESHLWPQYVKDRIKTTYGYIAGSLVLTAGSAITVFRTPALLNLVARNGWMSIIITLGLMIGSGMVVRGMEYKPGFGPKQLAWIVHTGIMGAVIAPMCFLGGPILTRAAMYTAGVVGGLSTIALCAPSGEFLNMRAPLAMGLGAVFAASLGSMFLPPTTALGAAGVVGGLSTIALCAPSGEFLNMRAPLAMGLGAVFAASLGSMFLPPTTALGAGLYSLSLYGGLILFSGFLLYDTQAIIKRAETHPMYGFQPYDPINSAISVYLDVLNIFMRIAMILSGSGGNRRK</sequence>
<keyword evidence="2 5" id="KW-0812">Transmembrane</keyword>
<feature type="transmembrane region" description="Helical" evidence="5">
    <location>
        <begin position="113"/>
        <end position="132"/>
    </location>
</feature>
<dbReference type="STRING" id="76193.A0A194QLJ0"/>
<evidence type="ECO:0000256" key="4">
    <source>
        <dbReference type="ARBA" id="ARBA00023136"/>
    </source>
</evidence>
<evidence type="ECO:0000256" key="3">
    <source>
        <dbReference type="ARBA" id="ARBA00022989"/>
    </source>
</evidence>
<dbReference type="Proteomes" id="UP000053240">
    <property type="component" value="Unassembled WGS sequence"/>
</dbReference>
<proteinExistence type="predicted"/>
<dbReference type="InParanoid" id="A0A194QLJ0"/>
<name>A0A194QLJ0_PAPMA</name>
<dbReference type="Pfam" id="PF01027">
    <property type="entry name" value="Bax1-I"/>
    <property type="match status" value="1"/>
</dbReference>
<evidence type="ECO:0000313" key="6">
    <source>
        <dbReference type="EMBL" id="KPJ06428.1"/>
    </source>
</evidence>
<dbReference type="EMBL" id="KQ461196">
    <property type="protein sequence ID" value="KPJ06428.1"/>
    <property type="molecule type" value="Genomic_DNA"/>
</dbReference>
<gene>
    <name evidence="6" type="ORF">RR48_14167</name>
</gene>
<evidence type="ECO:0000256" key="2">
    <source>
        <dbReference type="ARBA" id="ARBA00022692"/>
    </source>
</evidence>
<keyword evidence="3 5" id="KW-1133">Transmembrane helix</keyword>
<dbReference type="FunCoup" id="A0A194QLJ0">
    <property type="interactions" value="496"/>
</dbReference>
<dbReference type="PANTHER" id="PTHR23291">
    <property type="entry name" value="BAX INHIBITOR-RELATED"/>
    <property type="match status" value="1"/>
</dbReference>
<dbReference type="InterPro" id="IPR006214">
    <property type="entry name" value="Bax_inhibitor_1-related"/>
</dbReference>
<protein>
    <submittedName>
        <fullName evidence="6">Growth hormone-inducible transmembrane protein</fullName>
    </submittedName>
</protein>
<comment type="subcellular location">
    <subcellularLocation>
        <location evidence="1">Membrane</location>
        <topology evidence="1">Multi-pass membrane protein</topology>
    </subcellularLocation>
</comment>
<keyword evidence="7" id="KW-1185">Reference proteome</keyword>
<feature type="transmembrane region" description="Helical" evidence="5">
    <location>
        <begin position="144"/>
        <end position="164"/>
    </location>
</feature>
<keyword evidence="4 5" id="KW-0472">Membrane</keyword>
<feature type="transmembrane region" description="Helical" evidence="5">
    <location>
        <begin position="307"/>
        <end position="329"/>
    </location>
</feature>
<feature type="transmembrane region" description="Helical" evidence="5">
    <location>
        <begin position="176"/>
        <end position="197"/>
    </location>
</feature>
<organism evidence="6 7">
    <name type="scientific">Papilio machaon</name>
    <name type="common">Old World swallowtail butterfly</name>
    <dbReference type="NCBI Taxonomy" id="76193"/>
    <lineage>
        <taxon>Eukaryota</taxon>
        <taxon>Metazoa</taxon>
        <taxon>Ecdysozoa</taxon>
        <taxon>Arthropoda</taxon>
        <taxon>Hexapoda</taxon>
        <taxon>Insecta</taxon>
        <taxon>Pterygota</taxon>
        <taxon>Neoptera</taxon>
        <taxon>Endopterygota</taxon>
        <taxon>Lepidoptera</taxon>
        <taxon>Glossata</taxon>
        <taxon>Ditrysia</taxon>
        <taxon>Papilionoidea</taxon>
        <taxon>Papilionidae</taxon>
        <taxon>Papilioninae</taxon>
        <taxon>Papilio</taxon>
    </lineage>
</organism>
<dbReference type="AlphaFoldDB" id="A0A194QLJ0"/>
<evidence type="ECO:0000256" key="1">
    <source>
        <dbReference type="ARBA" id="ARBA00004141"/>
    </source>
</evidence>
<reference evidence="6 7" key="1">
    <citation type="journal article" date="2015" name="Nat. Commun.">
        <title>Outbred genome sequencing and CRISPR/Cas9 gene editing in butterflies.</title>
        <authorList>
            <person name="Li X."/>
            <person name="Fan D."/>
            <person name="Zhang W."/>
            <person name="Liu G."/>
            <person name="Zhang L."/>
            <person name="Zhao L."/>
            <person name="Fang X."/>
            <person name="Chen L."/>
            <person name="Dong Y."/>
            <person name="Chen Y."/>
            <person name="Ding Y."/>
            <person name="Zhao R."/>
            <person name="Feng M."/>
            <person name="Zhu Y."/>
            <person name="Feng Y."/>
            <person name="Jiang X."/>
            <person name="Zhu D."/>
            <person name="Xiang H."/>
            <person name="Feng X."/>
            <person name="Li S."/>
            <person name="Wang J."/>
            <person name="Zhang G."/>
            <person name="Kronforst M.R."/>
            <person name="Wang W."/>
        </authorList>
    </citation>
    <scope>NUCLEOTIDE SEQUENCE [LARGE SCALE GENOMIC DNA]</scope>
    <source>
        <strain evidence="6">Ya'a_city_454_Pm</strain>
        <tissue evidence="6">Whole body</tissue>
    </source>
</reference>
<feature type="transmembrane region" description="Helical" evidence="5">
    <location>
        <begin position="256"/>
        <end position="272"/>
    </location>
</feature>
<feature type="transmembrane region" description="Helical" evidence="5">
    <location>
        <begin position="284"/>
        <end position="301"/>
    </location>
</feature>
<dbReference type="GO" id="GO:0005743">
    <property type="term" value="C:mitochondrial inner membrane"/>
    <property type="evidence" value="ECO:0007669"/>
    <property type="project" value="TreeGrafter"/>
</dbReference>
<evidence type="ECO:0000256" key="5">
    <source>
        <dbReference type="SAM" id="Phobius"/>
    </source>
</evidence>
<feature type="transmembrane region" description="Helical" evidence="5">
    <location>
        <begin position="203"/>
        <end position="221"/>
    </location>
</feature>
<dbReference type="PANTHER" id="PTHR23291:SF112">
    <property type="entry name" value="GROWTH HORMONE-INDUCIBLE TRANSMEMBRANE PROTEIN"/>
    <property type="match status" value="1"/>
</dbReference>